<dbReference type="SMART" id="SM00421">
    <property type="entry name" value="HTH_LUXR"/>
    <property type="match status" value="1"/>
</dbReference>
<dbReference type="Pfam" id="PF00196">
    <property type="entry name" value="GerE"/>
    <property type="match status" value="1"/>
</dbReference>
<keyword evidence="2" id="KW-0805">Transcription regulation</keyword>
<dbReference type="GO" id="GO:0006355">
    <property type="term" value="P:regulation of DNA-templated transcription"/>
    <property type="evidence" value="ECO:0007669"/>
    <property type="project" value="InterPro"/>
</dbReference>
<dbReference type="SUPFAM" id="SSF46894">
    <property type="entry name" value="C-terminal effector domain of the bipartite response regulators"/>
    <property type="match status" value="1"/>
</dbReference>
<feature type="domain" description="HTH luxR-type" evidence="6">
    <location>
        <begin position="149"/>
        <end position="214"/>
    </location>
</feature>
<organism evidence="8 9">
    <name type="scientific">Gordonia polyisoprenivorans</name>
    <dbReference type="NCBI Taxonomy" id="84595"/>
    <lineage>
        <taxon>Bacteria</taxon>
        <taxon>Bacillati</taxon>
        <taxon>Actinomycetota</taxon>
        <taxon>Actinomycetes</taxon>
        <taxon>Mycobacteriales</taxon>
        <taxon>Gordoniaceae</taxon>
        <taxon>Gordonia</taxon>
    </lineage>
</organism>
<dbReference type="InterPro" id="IPR016032">
    <property type="entry name" value="Sig_transdc_resp-reg_C-effctor"/>
</dbReference>
<dbReference type="InterPro" id="IPR011006">
    <property type="entry name" value="CheY-like_superfamily"/>
</dbReference>
<evidence type="ECO:0000259" key="7">
    <source>
        <dbReference type="PROSITE" id="PS50110"/>
    </source>
</evidence>
<dbReference type="InterPro" id="IPR058245">
    <property type="entry name" value="NreC/VraR/RcsB-like_REC"/>
</dbReference>
<dbReference type="RefSeq" id="WP_006372107.1">
    <property type="nucleotide sequence ID" value="NZ_JAAXPC010000001.1"/>
</dbReference>
<dbReference type="InterPro" id="IPR000792">
    <property type="entry name" value="Tscrpt_reg_LuxR_C"/>
</dbReference>
<name>A0A846WG30_9ACTN</name>
<dbReference type="PROSITE" id="PS00622">
    <property type="entry name" value="HTH_LUXR_1"/>
    <property type="match status" value="1"/>
</dbReference>
<gene>
    <name evidence="8" type="ORF">HGA05_03245</name>
</gene>
<evidence type="ECO:0000256" key="1">
    <source>
        <dbReference type="ARBA" id="ARBA00022553"/>
    </source>
</evidence>
<dbReference type="AlphaFoldDB" id="A0A846WG30"/>
<dbReference type="EMBL" id="JAAXPC010000001">
    <property type="protein sequence ID" value="NKY00584.1"/>
    <property type="molecule type" value="Genomic_DNA"/>
</dbReference>
<dbReference type="SMART" id="SM00448">
    <property type="entry name" value="REC"/>
    <property type="match status" value="1"/>
</dbReference>
<accession>A0A846WG30</accession>
<dbReference type="PRINTS" id="PR00038">
    <property type="entry name" value="HTHLUXR"/>
</dbReference>
<dbReference type="CDD" id="cd17535">
    <property type="entry name" value="REC_NarL-like"/>
    <property type="match status" value="1"/>
</dbReference>
<feature type="modified residue" description="4-aspartylphosphate" evidence="5">
    <location>
        <position position="55"/>
    </location>
</feature>
<keyword evidence="1 5" id="KW-0597">Phosphoprotein</keyword>
<dbReference type="Gene3D" id="3.40.50.2300">
    <property type="match status" value="1"/>
</dbReference>
<dbReference type="GO" id="GO:0003677">
    <property type="term" value="F:DNA binding"/>
    <property type="evidence" value="ECO:0007669"/>
    <property type="project" value="UniProtKB-KW"/>
</dbReference>
<dbReference type="Pfam" id="PF00072">
    <property type="entry name" value="Response_reg"/>
    <property type="match status" value="1"/>
</dbReference>
<sequence>MTIRVAIVDDQELVRLGLRMVLQAADGIEVVGEAADGDEAAALAESCAPDVILMDVRMPRMNGVEATRQVVAHRPSVRVLVLTTFDVDEYAFDAIRAGAAGFLLKDVRGAELVDAVVAVARGDAVMSPRITRALVDAYAATPPARTAPDPVPVDDLTERERQVVVAVARGLSNREIASELFVSETTVKSHVANILAKLNLRNRIHVVIYAYERDLVRRVG</sequence>
<feature type="domain" description="Response regulatory" evidence="7">
    <location>
        <begin position="4"/>
        <end position="120"/>
    </location>
</feature>
<keyword evidence="4" id="KW-0804">Transcription</keyword>
<reference evidence="8 9" key="1">
    <citation type="submission" date="2020-04" db="EMBL/GenBank/DDBJ databases">
        <title>MicrobeNet Type strains.</title>
        <authorList>
            <person name="Nicholson A.C."/>
        </authorList>
    </citation>
    <scope>NUCLEOTIDE SEQUENCE [LARGE SCALE GENOMIC DNA]</scope>
    <source>
        <strain evidence="8 9">ATCC BAA-14</strain>
    </source>
</reference>
<proteinExistence type="predicted"/>
<dbReference type="CDD" id="cd06170">
    <property type="entry name" value="LuxR_C_like"/>
    <property type="match status" value="1"/>
</dbReference>
<evidence type="ECO:0000313" key="9">
    <source>
        <dbReference type="Proteomes" id="UP000563898"/>
    </source>
</evidence>
<evidence type="ECO:0000256" key="2">
    <source>
        <dbReference type="ARBA" id="ARBA00023015"/>
    </source>
</evidence>
<evidence type="ECO:0000259" key="6">
    <source>
        <dbReference type="PROSITE" id="PS50043"/>
    </source>
</evidence>
<dbReference type="PANTHER" id="PTHR43214">
    <property type="entry name" value="TWO-COMPONENT RESPONSE REGULATOR"/>
    <property type="match status" value="1"/>
</dbReference>
<evidence type="ECO:0000256" key="4">
    <source>
        <dbReference type="ARBA" id="ARBA00023163"/>
    </source>
</evidence>
<keyword evidence="3" id="KW-0238">DNA-binding</keyword>
<evidence type="ECO:0000313" key="8">
    <source>
        <dbReference type="EMBL" id="NKY00584.1"/>
    </source>
</evidence>
<dbReference type="Proteomes" id="UP000563898">
    <property type="component" value="Unassembled WGS sequence"/>
</dbReference>
<protein>
    <submittedName>
        <fullName evidence="8">Response regulator transcription factor</fullName>
    </submittedName>
</protein>
<comment type="caution">
    <text evidence="8">The sequence shown here is derived from an EMBL/GenBank/DDBJ whole genome shotgun (WGS) entry which is preliminary data.</text>
</comment>
<dbReference type="InterPro" id="IPR001789">
    <property type="entry name" value="Sig_transdc_resp-reg_receiver"/>
</dbReference>
<dbReference type="SUPFAM" id="SSF52172">
    <property type="entry name" value="CheY-like"/>
    <property type="match status" value="1"/>
</dbReference>
<dbReference type="GO" id="GO:0000160">
    <property type="term" value="P:phosphorelay signal transduction system"/>
    <property type="evidence" value="ECO:0007669"/>
    <property type="project" value="InterPro"/>
</dbReference>
<dbReference type="PROSITE" id="PS50110">
    <property type="entry name" value="RESPONSE_REGULATORY"/>
    <property type="match status" value="1"/>
</dbReference>
<evidence type="ECO:0000256" key="3">
    <source>
        <dbReference type="ARBA" id="ARBA00023125"/>
    </source>
</evidence>
<evidence type="ECO:0000256" key="5">
    <source>
        <dbReference type="PROSITE-ProRule" id="PRU00169"/>
    </source>
</evidence>
<dbReference type="InterPro" id="IPR039420">
    <property type="entry name" value="WalR-like"/>
</dbReference>
<dbReference type="PANTHER" id="PTHR43214:SF24">
    <property type="entry name" value="TRANSCRIPTIONAL REGULATORY PROTEIN NARL-RELATED"/>
    <property type="match status" value="1"/>
</dbReference>
<dbReference type="PROSITE" id="PS50043">
    <property type="entry name" value="HTH_LUXR_2"/>
    <property type="match status" value="1"/>
</dbReference>